<dbReference type="Pfam" id="PF13566">
    <property type="entry name" value="DUF4130"/>
    <property type="match status" value="1"/>
</dbReference>
<comment type="caution">
    <text evidence="2">The sequence shown here is derived from an EMBL/GenBank/DDBJ whole genome shotgun (WGS) entry which is preliminary data.</text>
</comment>
<reference evidence="2" key="2">
    <citation type="submission" date="2021-04" db="EMBL/GenBank/DDBJ databases">
        <authorList>
            <person name="Gilroy R."/>
        </authorList>
    </citation>
    <scope>NUCLEOTIDE SEQUENCE</scope>
    <source>
        <strain evidence="2">ChiSjej1B19-5720</strain>
    </source>
</reference>
<evidence type="ECO:0000313" key="2">
    <source>
        <dbReference type="EMBL" id="HJB29021.1"/>
    </source>
</evidence>
<dbReference type="InterPro" id="IPR023875">
    <property type="entry name" value="DNA_repair_put"/>
</dbReference>
<sequence>MNYEKKVLLCPDSQEGIFTSVYEGWSWAVKGIDVAILIKEPENLELFCSYINISPDLEKAQKVAGTIRKRLGWYVYETLCYVAASGYEEKGTIILQVLVQALGKGGCGRQIMDKLTDPYVNLALKLRTRVWHELHRYYGFVRFSQRGSVLFGKITPENDLLSLLAPHFADRYPRENWILYDENRKKALLHPMGGPCTIRTGLKLQKTDIEKLDVMEEYEDLWRVFCKSISIRERENLHLQQQLLPLKFRSNMPEFDKK</sequence>
<gene>
    <name evidence="2" type="ORF">IAA06_09560</name>
</gene>
<protein>
    <submittedName>
        <fullName evidence="2">TIGR03915 family putative DNA repair protein</fullName>
    </submittedName>
</protein>
<name>A0A9D2LTU9_9FIRM</name>
<feature type="domain" description="DUF4130" evidence="1">
    <location>
        <begin position="89"/>
        <end position="254"/>
    </location>
</feature>
<evidence type="ECO:0000259" key="1">
    <source>
        <dbReference type="Pfam" id="PF13566"/>
    </source>
</evidence>
<dbReference type="NCBIfam" id="TIGR03915">
    <property type="entry name" value="SAM_7_link_chp"/>
    <property type="match status" value="1"/>
</dbReference>
<proteinExistence type="predicted"/>
<evidence type="ECO:0000313" key="3">
    <source>
        <dbReference type="Proteomes" id="UP000823842"/>
    </source>
</evidence>
<organism evidence="2 3">
    <name type="scientific">Candidatus Blautia faecavium</name>
    <dbReference type="NCBI Taxonomy" id="2838487"/>
    <lineage>
        <taxon>Bacteria</taxon>
        <taxon>Bacillati</taxon>
        <taxon>Bacillota</taxon>
        <taxon>Clostridia</taxon>
        <taxon>Lachnospirales</taxon>
        <taxon>Lachnospiraceae</taxon>
        <taxon>Blautia</taxon>
    </lineage>
</organism>
<accession>A0A9D2LTU9</accession>
<dbReference type="Proteomes" id="UP000823842">
    <property type="component" value="Unassembled WGS sequence"/>
</dbReference>
<reference evidence="2" key="1">
    <citation type="journal article" date="2021" name="PeerJ">
        <title>Extensive microbial diversity within the chicken gut microbiome revealed by metagenomics and culture.</title>
        <authorList>
            <person name="Gilroy R."/>
            <person name="Ravi A."/>
            <person name="Getino M."/>
            <person name="Pursley I."/>
            <person name="Horton D.L."/>
            <person name="Alikhan N.F."/>
            <person name="Baker D."/>
            <person name="Gharbi K."/>
            <person name="Hall N."/>
            <person name="Watson M."/>
            <person name="Adriaenssens E.M."/>
            <person name="Foster-Nyarko E."/>
            <person name="Jarju S."/>
            <person name="Secka A."/>
            <person name="Antonio M."/>
            <person name="Oren A."/>
            <person name="Chaudhuri R.R."/>
            <person name="La Ragione R."/>
            <person name="Hildebrand F."/>
            <person name="Pallen M.J."/>
        </authorList>
    </citation>
    <scope>NUCLEOTIDE SEQUENCE</scope>
    <source>
        <strain evidence="2">ChiSjej1B19-5720</strain>
    </source>
</reference>
<dbReference type="EMBL" id="DWYZ01000175">
    <property type="protein sequence ID" value="HJB29021.1"/>
    <property type="molecule type" value="Genomic_DNA"/>
</dbReference>
<dbReference type="AlphaFoldDB" id="A0A9D2LTU9"/>
<dbReference type="InterPro" id="IPR025404">
    <property type="entry name" value="DUF4130"/>
</dbReference>